<dbReference type="SUPFAM" id="SSF160544">
    <property type="entry name" value="EscU C-terminal domain-like"/>
    <property type="match status" value="1"/>
</dbReference>
<organism evidence="4 5">
    <name type="scientific">Roseisolibacter agri</name>
    <dbReference type="NCBI Taxonomy" id="2014610"/>
    <lineage>
        <taxon>Bacteria</taxon>
        <taxon>Pseudomonadati</taxon>
        <taxon>Gemmatimonadota</taxon>
        <taxon>Gemmatimonadia</taxon>
        <taxon>Gemmatimonadales</taxon>
        <taxon>Gemmatimonadaceae</taxon>
        <taxon>Roseisolibacter</taxon>
    </lineage>
</organism>
<keyword evidence="4" id="KW-0969">Cilium</keyword>
<keyword evidence="3" id="KW-0472">Membrane</keyword>
<evidence type="ECO:0000256" key="1">
    <source>
        <dbReference type="ARBA" id="ARBA00010690"/>
    </source>
</evidence>
<keyword evidence="4" id="KW-0966">Cell projection</keyword>
<comment type="similarity">
    <text evidence="1">Belongs to the type III secretion exporter family.</text>
</comment>
<proteinExistence type="inferred from homology"/>
<sequence>MSDSDQEKTEEPTEQRRRESAEEGRIPRSQDLNAAVLLLASAAALNATGPGLARAMQDVMGSGLGFSTATALTGPAAVGMLRGVGFKTMGALAAFLGAMTVAALAIGAVQARGTFTGKPLAPKFERIDPSKGIKRIVGKQSLIELLKSLLKLAIVGWAVWSVLRTAWPDITTLGMQSPRALMEIVRKYSIGMLMKAGMAYLALAAADYGWQFFQHEQGLRMTKEEVKQESKNQDGDPMVKQRMRQLGRQRARQQMFRDVPKADVVVVNPVHIAVALKYDPAVAPAPYVLAVGRRKVAERIKALAFDNQVPVVENIPLARALVGSVKVGTMIPGELYLAVAEVLAFVIKQRQRAGAGWGGSAAA</sequence>
<evidence type="ECO:0000256" key="3">
    <source>
        <dbReference type="SAM" id="Phobius"/>
    </source>
</evidence>
<dbReference type="InterPro" id="IPR029025">
    <property type="entry name" value="T3SS_substrate_exporter_C"/>
</dbReference>
<keyword evidence="5" id="KW-1185">Reference proteome</keyword>
<feature type="transmembrane region" description="Helical" evidence="3">
    <location>
        <begin position="32"/>
        <end position="53"/>
    </location>
</feature>
<accession>A0AA37Q963</accession>
<keyword evidence="4" id="KW-0282">Flagellum</keyword>
<reference evidence="4" key="1">
    <citation type="submission" date="2022-08" db="EMBL/GenBank/DDBJ databases">
        <title>Draft genome sequencing of Roseisolibacter agri AW1220.</title>
        <authorList>
            <person name="Tobiishi Y."/>
            <person name="Tonouchi A."/>
        </authorList>
    </citation>
    <scope>NUCLEOTIDE SEQUENCE</scope>
    <source>
        <strain evidence="4">AW1220</strain>
    </source>
</reference>
<dbReference type="Gene3D" id="3.40.1690.10">
    <property type="entry name" value="secretion proteins EscU"/>
    <property type="match status" value="1"/>
</dbReference>
<keyword evidence="3" id="KW-0812">Transmembrane</keyword>
<keyword evidence="3" id="KW-1133">Transmembrane helix</keyword>
<evidence type="ECO:0000256" key="2">
    <source>
        <dbReference type="SAM" id="MobiDB-lite"/>
    </source>
</evidence>
<dbReference type="Gene3D" id="6.10.250.2080">
    <property type="match status" value="1"/>
</dbReference>
<feature type="transmembrane region" description="Helical" evidence="3">
    <location>
        <begin position="90"/>
        <end position="111"/>
    </location>
</feature>
<dbReference type="Pfam" id="PF01312">
    <property type="entry name" value="Bac_export_2"/>
    <property type="match status" value="1"/>
</dbReference>
<dbReference type="EMBL" id="BRXS01000003">
    <property type="protein sequence ID" value="GLC25381.1"/>
    <property type="molecule type" value="Genomic_DNA"/>
</dbReference>
<comment type="caution">
    <text evidence="4">The sequence shown here is derived from an EMBL/GenBank/DDBJ whole genome shotgun (WGS) entry which is preliminary data.</text>
</comment>
<dbReference type="PANTHER" id="PTHR30531">
    <property type="entry name" value="FLAGELLAR BIOSYNTHETIC PROTEIN FLHB"/>
    <property type="match status" value="1"/>
</dbReference>
<dbReference type="PRINTS" id="PR00950">
    <property type="entry name" value="TYPE3IMSPROT"/>
</dbReference>
<dbReference type="GO" id="GO:0005886">
    <property type="term" value="C:plasma membrane"/>
    <property type="evidence" value="ECO:0007669"/>
    <property type="project" value="TreeGrafter"/>
</dbReference>
<dbReference type="InterPro" id="IPR006135">
    <property type="entry name" value="T3SS_substrate_exporter"/>
</dbReference>
<feature type="transmembrane region" description="Helical" evidence="3">
    <location>
        <begin position="59"/>
        <end position="78"/>
    </location>
</feature>
<evidence type="ECO:0000313" key="4">
    <source>
        <dbReference type="EMBL" id="GLC25381.1"/>
    </source>
</evidence>
<dbReference type="AlphaFoldDB" id="A0AA37Q963"/>
<evidence type="ECO:0000313" key="5">
    <source>
        <dbReference type="Proteomes" id="UP001161325"/>
    </source>
</evidence>
<gene>
    <name evidence="4" type="ORF">rosag_18940</name>
</gene>
<name>A0AA37Q963_9BACT</name>
<feature type="region of interest" description="Disordered" evidence="2">
    <location>
        <begin position="1"/>
        <end position="27"/>
    </location>
</feature>
<dbReference type="GO" id="GO:0009306">
    <property type="term" value="P:protein secretion"/>
    <property type="evidence" value="ECO:0007669"/>
    <property type="project" value="InterPro"/>
</dbReference>
<protein>
    <submittedName>
        <fullName evidence="4">Flagellar biosynthesis protein FlhB</fullName>
    </submittedName>
</protein>
<dbReference type="PANTHER" id="PTHR30531:SF12">
    <property type="entry name" value="FLAGELLAR BIOSYNTHETIC PROTEIN FLHB"/>
    <property type="match status" value="1"/>
</dbReference>
<dbReference type="RefSeq" id="WP_284349836.1">
    <property type="nucleotide sequence ID" value="NZ_BRXS01000003.1"/>
</dbReference>
<dbReference type="Proteomes" id="UP001161325">
    <property type="component" value="Unassembled WGS sequence"/>
</dbReference>